<dbReference type="GO" id="GO:0005886">
    <property type="term" value="C:plasma membrane"/>
    <property type="evidence" value="ECO:0007669"/>
    <property type="project" value="UniProtKB-SubCell"/>
</dbReference>
<dbReference type="Pfam" id="PF03544">
    <property type="entry name" value="TonB_C"/>
    <property type="match status" value="1"/>
</dbReference>
<dbReference type="Proteomes" id="UP000251341">
    <property type="component" value="Unassembled WGS sequence"/>
</dbReference>
<dbReference type="PANTHER" id="PTHR33446">
    <property type="entry name" value="PROTEIN TONB-RELATED"/>
    <property type="match status" value="1"/>
</dbReference>
<evidence type="ECO:0000313" key="13">
    <source>
        <dbReference type="EMBL" id="PUE60824.1"/>
    </source>
</evidence>
<dbReference type="EMBL" id="NESP01000001">
    <property type="protein sequence ID" value="PUE60824.1"/>
    <property type="molecule type" value="Genomic_DNA"/>
</dbReference>
<keyword evidence="10" id="KW-0735">Signal-anchor</keyword>
<dbReference type="InterPro" id="IPR051045">
    <property type="entry name" value="TonB-dependent_transducer"/>
</dbReference>
<protein>
    <recommendedName>
        <fullName evidence="10">Protein TonB</fullName>
    </recommendedName>
</protein>
<gene>
    <name evidence="13" type="ORF">B9Z44_10270</name>
</gene>
<keyword evidence="6" id="KW-0812">Transmembrane</keyword>
<dbReference type="GO" id="GO:0031992">
    <property type="term" value="F:energy transducer activity"/>
    <property type="evidence" value="ECO:0007669"/>
    <property type="project" value="InterPro"/>
</dbReference>
<accession>A0A315EXX7</accession>
<keyword evidence="7 10" id="KW-0653">Protein transport</keyword>
<keyword evidence="14" id="KW-1185">Reference proteome</keyword>
<dbReference type="InterPro" id="IPR037682">
    <property type="entry name" value="TonB_C"/>
</dbReference>
<dbReference type="Gene3D" id="3.30.1150.10">
    <property type="match status" value="1"/>
</dbReference>
<reference evidence="13 14" key="1">
    <citation type="submission" date="2017-04" db="EMBL/GenBank/DDBJ databases">
        <title>Unexpected and diverse lifestyles within the genus Limnohabitans.</title>
        <authorList>
            <person name="Kasalicky V."/>
            <person name="Mehrshad M."/>
            <person name="Andrei S.-A."/>
            <person name="Salcher M."/>
            <person name="Kratochvilova H."/>
            <person name="Simek K."/>
            <person name="Ghai R."/>
        </authorList>
    </citation>
    <scope>NUCLEOTIDE SEQUENCE [LARGE SCALE GENOMIC DNA]</scope>
    <source>
        <strain evidence="13 14">MWH-C5</strain>
    </source>
</reference>
<keyword evidence="8" id="KW-1133">Transmembrane helix</keyword>
<dbReference type="GO" id="GO:0015891">
    <property type="term" value="P:siderophore transport"/>
    <property type="evidence" value="ECO:0007669"/>
    <property type="project" value="InterPro"/>
</dbReference>
<organism evidence="13 14">
    <name type="scientific">Limnohabitans curvus</name>
    <dbReference type="NCBI Taxonomy" id="323423"/>
    <lineage>
        <taxon>Bacteria</taxon>
        <taxon>Pseudomonadati</taxon>
        <taxon>Pseudomonadota</taxon>
        <taxon>Betaproteobacteria</taxon>
        <taxon>Burkholderiales</taxon>
        <taxon>Comamonadaceae</taxon>
        <taxon>Limnohabitans</taxon>
    </lineage>
</organism>
<dbReference type="PANTHER" id="PTHR33446:SF2">
    <property type="entry name" value="PROTEIN TONB"/>
    <property type="match status" value="1"/>
</dbReference>
<evidence type="ECO:0000256" key="8">
    <source>
        <dbReference type="ARBA" id="ARBA00022989"/>
    </source>
</evidence>
<comment type="similarity">
    <text evidence="2 10">Belongs to the TonB family.</text>
</comment>
<evidence type="ECO:0000256" key="9">
    <source>
        <dbReference type="ARBA" id="ARBA00023136"/>
    </source>
</evidence>
<dbReference type="InterPro" id="IPR006260">
    <property type="entry name" value="TonB/TolA_C"/>
</dbReference>
<evidence type="ECO:0000256" key="2">
    <source>
        <dbReference type="ARBA" id="ARBA00006555"/>
    </source>
</evidence>
<keyword evidence="5 10" id="KW-0997">Cell inner membrane</keyword>
<feature type="domain" description="TonB C-terminal" evidence="12">
    <location>
        <begin position="106"/>
        <end position="196"/>
    </location>
</feature>
<comment type="function">
    <text evidence="10">Interacts with outer membrane receptor proteins that carry out high-affinity binding and energy dependent uptake into the periplasmic space of specific substrates. It could act to transduce energy from the cytoplasmic membrane to specific energy-requiring processes in the outer membrane, resulting in the release into the periplasm of ligands bound by these outer membrane proteins.</text>
</comment>
<evidence type="ECO:0000256" key="10">
    <source>
        <dbReference type="RuleBase" id="RU362123"/>
    </source>
</evidence>
<dbReference type="GO" id="GO:0015031">
    <property type="term" value="P:protein transport"/>
    <property type="evidence" value="ECO:0007669"/>
    <property type="project" value="UniProtKB-UniRule"/>
</dbReference>
<keyword evidence="3 10" id="KW-0813">Transport</keyword>
<evidence type="ECO:0000256" key="3">
    <source>
        <dbReference type="ARBA" id="ARBA00022448"/>
    </source>
</evidence>
<name>A0A315EXX7_9BURK</name>
<dbReference type="NCBIfam" id="TIGR01352">
    <property type="entry name" value="tonB_Cterm"/>
    <property type="match status" value="1"/>
</dbReference>
<evidence type="ECO:0000256" key="11">
    <source>
        <dbReference type="SAM" id="MobiDB-lite"/>
    </source>
</evidence>
<evidence type="ECO:0000313" key="14">
    <source>
        <dbReference type="Proteomes" id="UP000251341"/>
    </source>
</evidence>
<comment type="subcellular location">
    <subcellularLocation>
        <location evidence="1 10">Cell inner membrane</location>
        <topology evidence="1 10">Single-pass membrane protein</topology>
        <orientation evidence="1 10">Periplasmic side</orientation>
    </subcellularLocation>
</comment>
<evidence type="ECO:0000256" key="4">
    <source>
        <dbReference type="ARBA" id="ARBA00022475"/>
    </source>
</evidence>
<dbReference type="PROSITE" id="PS52015">
    <property type="entry name" value="TONB_CTD"/>
    <property type="match status" value="1"/>
</dbReference>
<feature type="compositionally biased region" description="Pro residues" evidence="11">
    <location>
        <begin position="58"/>
        <end position="81"/>
    </location>
</feature>
<evidence type="ECO:0000259" key="12">
    <source>
        <dbReference type="PROSITE" id="PS52015"/>
    </source>
</evidence>
<feature type="region of interest" description="Disordered" evidence="11">
    <location>
        <begin position="56"/>
        <end position="100"/>
    </location>
</feature>
<dbReference type="PRINTS" id="PR01374">
    <property type="entry name" value="TONBPROTEIN"/>
</dbReference>
<dbReference type="InterPro" id="IPR003538">
    <property type="entry name" value="TonB"/>
</dbReference>
<sequence>MATSPYAARQRSPRKHLTGITLVVLLHLLLLWAISSGLARKVVRMTENTVEAVLMSEAPPPPAPAPKTPPPKTPAPPPPAPTSTAPAITQTATPPAAAPAAPAIRTGAVIQPGAHCAKPDYPSASRRMEEEGTVTLKFLIGVDGKVIQADIEKTSGFNRLDEAARNALSKCQFRPGTVDGKPEQSWASIKYTWRLE</sequence>
<dbReference type="SUPFAM" id="SSF74653">
    <property type="entry name" value="TolA/TonB C-terminal domain"/>
    <property type="match status" value="1"/>
</dbReference>
<dbReference type="GO" id="GO:0030288">
    <property type="term" value="C:outer membrane-bounded periplasmic space"/>
    <property type="evidence" value="ECO:0007669"/>
    <property type="project" value="InterPro"/>
</dbReference>
<dbReference type="GO" id="GO:0055085">
    <property type="term" value="P:transmembrane transport"/>
    <property type="evidence" value="ECO:0007669"/>
    <property type="project" value="InterPro"/>
</dbReference>
<feature type="compositionally biased region" description="Low complexity" evidence="11">
    <location>
        <begin position="82"/>
        <end position="100"/>
    </location>
</feature>
<evidence type="ECO:0000256" key="7">
    <source>
        <dbReference type="ARBA" id="ARBA00022927"/>
    </source>
</evidence>
<evidence type="ECO:0000256" key="1">
    <source>
        <dbReference type="ARBA" id="ARBA00004383"/>
    </source>
</evidence>
<keyword evidence="4 10" id="KW-1003">Cell membrane</keyword>
<evidence type="ECO:0000256" key="6">
    <source>
        <dbReference type="ARBA" id="ARBA00022692"/>
    </source>
</evidence>
<evidence type="ECO:0000256" key="5">
    <source>
        <dbReference type="ARBA" id="ARBA00022519"/>
    </source>
</evidence>
<comment type="caution">
    <text evidence="13">The sequence shown here is derived from an EMBL/GenBank/DDBJ whole genome shotgun (WGS) entry which is preliminary data.</text>
</comment>
<keyword evidence="9" id="KW-0472">Membrane</keyword>
<dbReference type="AlphaFoldDB" id="A0A315EXX7"/>
<proteinExistence type="inferred from homology"/>